<dbReference type="AlphaFoldDB" id="A0A090W4B3"/>
<proteinExistence type="predicted"/>
<accession>A0A090W4B3</accession>
<feature type="compositionally biased region" description="Basic residues" evidence="1">
    <location>
        <begin position="87"/>
        <end position="102"/>
    </location>
</feature>
<dbReference type="Pfam" id="PF13368">
    <property type="entry name" value="Toprim_C_rpt"/>
    <property type="match status" value="1"/>
</dbReference>
<gene>
    <name evidence="2" type="ORF">JCM19302_3426</name>
</gene>
<sequence>MFINVNKKYDWDNLSDDDIVELIEDKIQKEKDKLIHHWEEEGIRVEKARWGRHNVIKGKVKVELPKTVDVSDMTLEEAKAHIETKAPKKKAPKKKSNQKTHY</sequence>
<organism evidence="2 3">
    <name type="scientific">Jejuia pallidilutea</name>
    <dbReference type="NCBI Taxonomy" id="504487"/>
    <lineage>
        <taxon>Bacteria</taxon>
        <taxon>Pseudomonadati</taxon>
        <taxon>Bacteroidota</taxon>
        <taxon>Flavobacteriia</taxon>
        <taxon>Flavobacteriales</taxon>
        <taxon>Flavobacteriaceae</taxon>
        <taxon>Jejuia</taxon>
    </lineage>
</organism>
<dbReference type="GO" id="GO:0016853">
    <property type="term" value="F:isomerase activity"/>
    <property type="evidence" value="ECO:0007669"/>
    <property type="project" value="UniProtKB-KW"/>
</dbReference>
<evidence type="ECO:0000313" key="3">
    <source>
        <dbReference type="Proteomes" id="UP000029646"/>
    </source>
</evidence>
<reference evidence="2 3" key="1">
    <citation type="journal article" date="2014" name="Genome Announc.">
        <title>Draft Genome Sequence of Marine Flavobacterium Jejuia pallidilutea Strain 11shimoA1 and Pigmentation Mutants.</title>
        <authorList>
            <person name="Takatani N."/>
            <person name="Nakanishi M."/>
            <person name="Meirelles P."/>
            <person name="Mino S."/>
            <person name="Suda W."/>
            <person name="Oshima K."/>
            <person name="Hattori M."/>
            <person name="Ohkuma M."/>
            <person name="Hosokawa M."/>
            <person name="Miyashita K."/>
            <person name="Thompson F.L."/>
            <person name="Niwa A."/>
            <person name="Sawabe T."/>
            <person name="Sawabe T."/>
        </authorList>
    </citation>
    <scope>NUCLEOTIDE SEQUENCE [LARGE SCALE GENOMIC DNA]</scope>
    <source>
        <strain evidence="3">JCM19302</strain>
    </source>
</reference>
<protein>
    <submittedName>
        <fullName evidence="2">DNA topoisomerase I</fullName>
        <ecNumber evidence="2">5.99.1.2</ecNumber>
    </submittedName>
</protein>
<dbReference type="EC" id="5.99.1.2" evidence="2"/>
<comment type="caution">
    <text evidence="2">The sequence shown here is derived from an EMBL/GenBank/DDBJ whole genome shotgun (WGS) entry which is preliminary data.</text>
</comment>
<dbReference type="EMBL" id="BBNS01000005">
    <property type="protein sequence ID" value="GAL70304.1"/>
    <property type="molecule type" value="Genomic_DNA"/>
</dbReference>
<keyword evidence="2" id="KW-0413">Isomerase</keyword>
<feature type="region of interest" description="Disordered" evidence="1">
    <location>
        <begin position="79"/>
        <end position="102"/>
    </location>
</feature>
<dbReference type="Proteomes" id="UP000029646">
    <property type="component" value="Unassembled WGS sequence"/>
</dbReference>
<dbReference type="InterPro" id="IPR025589">
    <property type="entry name" value="Toprim_C_rpt"/>
</dbReference>
<evidence type="ECO:0000256" key="1">
    <source>
        <dbReference type="SAM" id="MobiDB-lite"/>
    </source>
</evidence>
<evidence type="ECO:0000313" key="2">
    <source>
        <dbReference type="EMBL" id="GAL70304.1"/>
    </source>
</evidence>
<name>A0A090W4B3_9FLAO</name>